<evidence type="ECO:0000313" key="3">
    <source>
        <dbReference type="EMBL" id="KAA6382174.1"/>
    </source>
</evidence>
<accession>A0A5J4VI87</accession>
<dbReference type="EMBL" id="SNRW01006925">
    <property type="protein sequence ID" value="KAA6382174.1"/>
    <property type="molecule type" value="Genomic_DNA"/>
</dbReference>
<feature type="compositionally biased region" description="Polar residues" evidence="1">
    <location>
        <begin position="333"/>
        <end position="342"/>
    </location>
</feature>
<feature type="non-terminal residue" evidence="3">
    <location>
        <position position="1"/>
    </location>
</feature>
<sequence length="350" mass="38641">IAFLFFCGAVMVINVVLMIVGFASIFIRPTINSLIVMNQSDLKTFFTSLSDEDFAELIDILKQFLDILIVVTVVSFVGAAVAILILVLAFFYIGKLTFARFLITSGSIVLLIVGLFLAILLLALQPDSIVIAGQNIMTKGFFIVIVIFCFILAAIGVCGLVVAWFGQRIKLIGLIFLISIIVVTVAAFGIFIAAVAIRKGFLNGVDTFCKDDGGQQQIEDPQTLTSLRNHGIEVQTTNIITNMLLNGEECDVMLIRLKETNCEDIDDEEEIQKCQDNTTVKDVVKILKEMKGGWVDLIISIALYAVIFLVLCIISAIYNLHTKDPNFHKDAGTDSSNKTPQEQELDQDRW</sequence>
<gene>
    <name evidence="3" type="ORF">EZS28_022295</name>
</gene>
<comment type="caution">
    <text evidence="3">The sequence shown here is derived from an EMBL/GenBank/DDBJ whole genome shotgun (WGS) entry which is preliminary data.</text>
</comment>
<feature type="transmembrane region" description="Helical" evidence="2">
    <location>
        <begin position="67"/>
        <end position="93"/>
    </location>
</feature>
<reference evidence="3 4" key="1">
    <citation type="submission" date="2019-03" db="EMBL/GenBank/DDBJ databases">
        <title>Single cell metagenomics reveals metabolic interactions within the superorganism composed of flagellate Streblomastix strix and complex community of Bacteroidetes bacteria on its surface.</title>
        <authorList>
            <person name="Treitli S.C."/>
            <person name="Kolisko M."/>
            <person name="Husnik F."/>
            <person name="Keeling P."/>
            <person name="Hampl V."/>
        </authorList>
    </citation>
    <scope>NUCLEOTIDE SEQUENCE [LARGE SCALE GENOMIC DNA]</scope>
    <source>
        <strain evidence="3">ST1C</strain>
    </source>
</reference>
<feature type="transmembrane region" description="Helical" evidence="2">
    <location>
        <begin position="6"/>
        <end position="27"/>
    </location>
</feature>
<dbReference type="AlphaFoldDB" id="A0A5J4VI87"/>
<dbReference type="Proteomes" id="UP000324800">
    <property type="component" value="Unassembled WGS sequence"/>
</dbReference>
<proteinExistence type="predicted"/>
<evidence type="ECO:0000256" key="1">
    <source>
        <dbReference type="SAM" id="MobiDB-lite"/>
    </source>
</evidence>
<keyword evidence="2" id="KW-0472">Membrane</keyword>
<feature type="transmembrane region" description="Helical" evidence="2">
    <location>
        <begin position="136"/>
        <end position="165"/>
    </location>
</feature>
<feature type="transmembrane region" description="Helical" evidence="2">
    <location>
        <begin position="99"/>
        <end position="124"/>
    </location>
</feature>
<protein>
    <submittedName>
        <fullName evidence="3">Uncharacterized protein</fullName>
    </submittedName>
</protein>
<feature type="region of interest" description="Disordered" evidence="1">
    <location>
        <begin position="328"/>
        <end position="350"/>
    </location>
</feature>
<feature type="transmembrane region" description="Helical" evidence="2">
    <location>
        <begin position="171"/>
        <end position="197"/>
    </location>
</feature>
<evidence type="ECO:0000313" key="4">
    <source>
        <dbReference type="Proteomes" id="UP000324800"/>
    </source>
</evidence>
<keyword evidence="2" id="KW-1133">Transmembrane helix</keyword>
<evidence type="ECO:0000256" key="2">
    <source>
        <dbReference type="SAM" id="Phobius"/>
    </source>
</evidence>
<feature type="transmembrane region" description="Helical" evidence="2">
    <location>
        <begin position="294"/>
        <end position="318"/>
    </location>
</feature>
<organism evidence="3 4">
    <name type="scientific">Streblomastix strix</name>
    <dbReference type="NCBI Taxonomy" id="222440"/>
    <lineage>
        <taxon>Eukaryota</taxon>
        <taxon>Metamonada</taxon>
        <taxon>Preaxostyla</taxon>
        <taxon>Oxymonadida</taxon>
        <taxon>Streblomastigidae</taxon>
        <taxon>Streblomastix</taxon>
    </lineage>
</organism>
<name>A0A5J4VI87_9EUKA</name>
<keyword evidence="2" id="KW-0812">Transmembrane</keyword>